<evidence type="ECO:0000313" key="3">
    <source>
        <dbReference type="Proteomes" id="UP001054252"/>
    </source>
</evidence>
<evidence type="ECO:0000256" key="1">
    <source>
        <dbReference type="SAM" id="MobiDB-lite"/>
    </source>
</evidence>
<feature type="region of interest" description="Disordered" evidence="1">
    <location>
        <begin position="93"/>
        <end position="112"/>
    </location>
</feature>
<sequence>MTSSPRIIAQQHPAPKLNHVASSHQRRSSPAAPPRLLHPSLRPTAPEPAPCYTWVAPCCTRGCALLHLGLHPAAPPALCAPNPTPLHSCIYSPYQTKSTSSSSSTFAAKISD</sequence>
<dbReference type="Proteomes" id="UP001054252">
    <property type="component" value="Unassembled WGS sequence"/>
</dbReference>
<feature type="region of interest" description="Disordered" evidence="1">
    <location>
        <begin position="1"/>
        <end position="42"/>
    </location>
</feature>
<dbReference type="AlphaFoldDB" id="A0AAV5IBT3"/>
<evidence type="ECO:0000313" key="2">
    <source>
        <dbReference type="EMBL" id="GKU94735.1"/>
    </source>
</evidence>
<protein>
    <submittedName>
        <fullName evidence="2">Uncharacterized protein</fullName>
    </submittedName>
</protein>
<proteinExistence type="predicted"/>
<gene>
    <name evidence="2" type="ORF">SLEP1_g8181</name>
</gene>
<organism evidence="2 3">
    <name type="scientific">Rubroshorea leprosula</name>
    <dbReference type="NCBI Taxonomy" id="152421"/>
    <lineage>
        <taxon>Eukaryota</taxon>
        <taxon>Viridiplantae</taxon>
        <taxon>Streptophyta</taxon>
        <taxon>Embryophyta</taxon>
        <taxon>Tracheophyta</taxon>
        <taxon>Spermatophyta</taxon>
        <taxon>Magnoliopsida</taxon>
        <taxon>eudicotyledons</taxon>
        <taxon>Gunneridae</taxon>
        <taxon>Pentapetalae</taxon>
        <taxon>rosids</taxon>
        <taxon>malvids</taxon>
        <taxon>Malvales</taxon>
        <taxon>Dipterocarpaceae</taxon>
        <taxon>Rubroshorea</taxon>
    </lineage>
</organism>
<comment type="caution">
    <text evidence="2">The sequence shown here is derived from an EMBL/GenBank/DDBJ whole genome shotgun (WGS) entry which is preliminary data.</text>
</comment>
<keyword evidence="3" id="KW-1185">Reference proteome</keyword>
<reference evidence="2 3" key="1">
    <citation type="journal article" date="2021" name="Commun. Biol.">
        <title>The genome of Shorea leprosula (Dipterocarpaceae) highlights the ecological relevance of drought in aseasonal tropical rainforests.</title>
        <authorList>
            <person name="Ng K.K.S."/>
            <person name="Kobayashi M.J."/>
            <person name="Fawcett J.A."/>
            <person name="Hatakeyama M."/>
            <person name="Paape T."/>
            <person name="Ng C.H."/>
            <person name="Ang C.C."/>
            <person name="Tnah L.H."/>
            <person name="Lee C.T."/>
            <person name="Nishiyama T."/>
            <person name="Sese J."/>
            <person name="O'Brien M.J."/>
            <person name="Copetti D."/>
            <person name="Mohd Noor M.I."/>
            <person name="Ong R.C."/>
            <person name="Putra M."/>
            <person name="Sireger I.Z."/>
            <person name="Indrioko S."/>
            <person name="Kosugi Y."/>
            <person name="Izuno A."/>
            <person name="Isagi Y."/>
            <person name="Lee S.L."/>
            <person name="Shimizu K.K."/>
        </authorList>
    </citation>
    <scope>NUCLEOTIDE SEQUENCE [LARGE SCALE GENOMIC DNA]</scope>
    <source>
        <strain evidence="2">214</strain>
    </source>
</reference>
<name>A0AAV5IBT3_9ROSI</name>
<dbReference type="EMBL" id="BPVZ01000008">
    <property type="protein sequence ID" value="GKU94735.1"/>
    <property type="molecule type" value="Genomic_DNA"/>
</dbReference>
<accession>A0AAV5IBT3</accession>